<sequence>MFESENELRRIRITLVWIAVFLLFGACSNHETVVTDHDGGSTDTEPQTESTVQLEHNHFGVVEDGYMKIYRYDEKTNKIKLKKETALDELE</sequence>
<reference evidence="1 2" key="1">
    <citation type="journal article" date="2011" name="Int. J. Syst. Evol. Microbiol.">
        <title>Relationship of Bacillus amyloliquefaciens clades associated with strains DSM 7T and FZB42T: a proposal for Bacillus amyloliquefaciens subsp. amyloliquefaciens subsp. nov. and Bacillus amyloliquefaciens subsp. plantarum subsp. nov. based on complete genome sequence comparisons.</title>
        <authorList>
            <person name="Borriss R."/>
            <person name="Chen X.H."/>
            <person name="Rueckert C."/>
            <person name="Blom J."/>
            <person name="Becker A."/>
            <person name="Baumgarth B."/>
            <person name="Fan B."/>
            <person name="Pukall R."/>
            <person name="Schumann P."/>
            <person name="Sproer C."/>
            <person name="Junge H."/>
            <person name="Vater J."/>
            <person name="Puhler A."/>
            <person name="Klenk H.P."/>
        </authorList>
    </citation>
    <scope>NUCLEOTIDE SEQUENCE [LARGE SCALE GENOMIC DNA]</scope>
    <source>
        <strain evidence="2">DSM 7</strain>
    </source>
</reference>
<gene>
    <name evidence="1" type="primary">ymzC</name>
    <name evidence="1" type="ordered locus">BAMF_1804</name>
</gene>
<dbReference type="InterPro" id="IPR025448">
    <property type="entry name" value="YmzC-like"/>
</dbReference>
<name>A0A9P1JH61_BACAS</name>
<evidence type="ECO:0000313" key="1">
    <source>
        <dbReference type="EMBL" id="CBI42930.1"/>
    </source>
</evidence>
<proteinExistence type="predicted"/>
<dbReference type="KEGG" id="bao:BAMF_1804"/>
<dbReference type="RefSeq" id="WP_013352352.1">
    <property type="nucleotide sequence ID" value="NC_014551.1"/>
</dbReference>
<reference evidence="2" key="2">
    <citation type="journal article" date="2011" name="J. Biotechnol.">
        <title>Genome sequence of B. amyloliquefaciens type strain DSM7(T) reveals differences to plant-associated B. amyloliquefaciens FZB42.</title>
        <authorList>
            <person name="Ruckert C."/>
            <person name="Blom J."/>
            <person name="Chen X."/>
            <person name="Reva O."/>
            <person name="Borriss R."/>
        </authorList>
    </citation>
    <scope>NUCLEOTIDE SEQUENCE [LARGE SCALE GENOMIC DNA]</scope>
    <source>
        <strain evidence="2">DSM 7</strain>
    </source>
</reference>
<dbReference type="AlphaFoldDB" id="A0A9P1JH61"/>
<accession>A0A9P1JH61</accession>
<dbReference type="Pfam" id="PF14157">
    <property type="entry name" value="YmzC"/>
    <property type="match status" value="1"/>
</dbReference>
<dbReference type="EMBL" id="FN597644">
    <property type="protein sequence ID" value="CBI42930.1"/>
    <property type="molecule type" value="Genomic_DNA"/>
</dbReference>
<protein>
    <recommendedName>
        <fullName evidence="3">YmzC-like protein</fullName>
    </recommendedName>
</protein>
<dbReference type="Gene3D" id="6.20.140.10">
    <property type="match status" value="1"/>
</dbReference>
<keyword evidence="2" id="KW-1185">Reference proteome</keyword>
<evidence type="ECO:0008006" key="3">
    <source>
        <dbReference type="Google" id="ProtNLM"/>
    </source>
</evidence>
<dbReference type="Proteomes" id="UP000006562">
    <property type="component" value="Chromosome"/>
</dbReference>
<evidence type="ECO:0000313" key="2">
    <source>
        <dbReference type="Proteomes" id="UP000006562"/>
    </source>
</evidence>
<organism evidence="1 2">
    <name type="scientific">Bacillus amyloliquefaciens (strain ATCC 23350 / DSM 7 / BCRC 11601 / CCUG 28519 / NBRC 15535 / NRRL B-14393 / F)</name>
    <dbReference type="NCBI Taxonomy" id="692420"/>
    <lineage>
        <taxon>Bacteria</taxon>
        <taxon>Bacillati</taxon>
        <taxon>Bacillota</taxon>
        <taxon>Bacilli</taxon>
        <taxon>Bacillales</taxon>
        <taxon>Bacillaceae</taxon>
        <taxon>Bacillus</taxon>
        <taxon>Bacillus amyloliquefaciens group</taxon>
    </lineage>
</organism>